<feature type="compositionally biased region" description="Acidic residues" evidence="1">
    <location>
        <begin position="1"/>
        <end position="15"/>
    </location>
</feature>
<feature type="region of interest" description="Disordered" evidence="1">
    <location>
        <begin position="66"/>
        <end position="97"/>
    </location>
</feature>
<feature type="compositionally biased region" description="Polar residues" evidence="1">
    <location>
        <begin position="73"/>
        <end position="92"/>
    </location>
</feature>
<dbReference type="RefSeq" id="XP_068350774.1">
    <property type="nucleotide sequence ID" value="XM_068494820.1"/>
</dbReference>
<protein>
    <submittedName>
        <fullName evidence="2">Uncharacterized protein</fullName>
    </submittedName>
</protein>
<evidence type="ECO:0000313" key="2">
    <source>
        <dbReference type="EMBL" id="OHS97637.1"/>
    </source>
</evidence>
<evidence type="ECO:0000256" key="1">
    <source>
        <dbReference type="SAM" id="MobiDB-lite"/>
    </source>
</evidence>
<dbReference type="VEuPathDB" id="TrichDB:TRFO_09343"/>
<comment type="caution">
    <text evidence="2">The sequence shown here is derived from an EMBL/GenBank/DDBJ whole genome shotgun (WGS) entry which is preliminary data.</text>
</comment>
<sequence length="183" mass="20232">MSEVEYEIGSSEEEIHDASIEIPERQEVQYSLTPELAQRFLVDNQPVPKEYLQDYEKNFLSKPLGPIPGGKFQSASSDEGQLSDSDFLNSDESVPEHDRDVTVVDADKSNDPLAQQKFIVPESMDKSFKEISKSAQESISSGPKEPVIITKRAAAAALAAFAFASYKTFFTIPKRSVLQTPVA</sequence>
<proteinExistence type="predicted"/>
<reference evidence="2" key="1">
    <citation type="submission" date="2016-10" db="EMBL/GenBank/DDBJ databases">
        <authorList>
            <person name="Benchimol M."/>
            <person name="Almeida L.G."/>
            <person name="Vasconcelos A.T."/>
            <person name="Perreira-Neves A."/>
            <person name="Rosa I.A."/>
            <person name="Tasca T."/>
            <person name="Bogo M.R."/>
            <person name="de Souza W."/>
        </authorList>
    </citation>
    <scope>NUCLEOTIDE SEQUENCE [LARGE SCALE GENOMIC DNA]</scope>
    <source>
        <strain evidence="2">K</strain>
    </source>
</reference>
<dbReference type="AlphaFoldDB" id="A0A1J4JJ92"/>
<dbReference type="EMBL" id="MLAK01001104">
    <property type="protein sequence ID" value="OHS97637.1"/>
    <property type="molecule type" value="Genomic_DNA"/>
</dbReference>
<accession>A0A1J4JJ92</accession>
<dbReference type="GeneID" id="94829524"/>
<dbReference type="Proteomes" id="UP000179807">
    <property type="component" value="Unassembled WGS sequence"/>
</dbReference>
<organism evidence="2 3">
    <name type="scientific">Tritrichomonas foetus</name>
    <dbReference type="NCBI Taxonomy" id="1144522"/>
    <lineage>
        <taxon>Eukaryota</taxon>
        <taxon>Metamonada</taxon>
        <taxon>Parabasalia</taxon>
        <taxon>Tritrichomonadida</taxon>
        <taxon>Tritrichomonadidae</taxon>
        <taxon>Tritrichomonas</taxon>
    </lineage>
</organism>
<gene>
    <name evidence="2" type="ORF">TRFO_09343</name>
</gene>
<feature type="region of interest" description="Disordered" evidence="1">
    <location>
        <begin position="1"/>
        <end position="22"/>
    </location>
</feature>
<evidence type="ECO:0000313" key="3">
    <source>
        <dbReference type="Proteomes" id="UP000179807"/>
    </source>
</evidence>
<name>A0A1J4JJ92_9EUKA</name>
<keyword evidence="3" id="KW-1185">Reference proteome</keyword>